<gene>
    <name evidence="2" type="ORF">Pan241w_48810</name>
</gene>
<accession>A0A517RLM1</accession>
<reference evidence="2 3" key="1">
    <citation type="submission" date="2019-02" db="EMBL/GenBank/DDBJ databases">
        <title>Deep-cultivation of Planctomycetes and their phenomic and genomic characterization uncovers novel biology.</title>
        <authorList>
            <person name="Wiegand S."/>
            <person name="Jogler M."/>
            <person name="Boedeker C."/>
            <person name="Pinto D."/>
            <person name="Vollmers J."/>
            <person name="Rivas-Marin E."/>
            <person name="Kohn T."/>
            <person name="Peeters S.H."/>
            <person name="Heuer A."/>
            <person name="Rast P."/>
            <person name="Oberbeckmann S."/>
            <person name="Bunk B."/>
            <person name="Jeske O."/>
            <person name="Meyerdierks A."/>
            <person name="Storesund J.E."/>
            <person name="Kallscheuer N."/>
            <person name="Luecker S."/>
            <person name="Lage O.M."/>
            <person name="Pohl T."/>
            <person name="Merkel B.J."/>
            <person name="Hornburger P."/>
            <person name="Mueller R.-W."/>
            <person name="Bruemmer F."/>
            <person name="Labrenz M."/>
            <person name="Spormann A.M."/>
            <person name="Op den Camp H."/>
            <person name="Overmann J."/>
            <person name="Amann R."/>
            <person name="Jetten M.S.M."/>
            <person name="Mascher T."/>
            <person name="Medema M.H."/>
            <person name="Devos D.P."/>
            <person name="Kaster A.-K."/>
            <person name="Ovreas L."/>
            <person name="Rohde M."/>
            <person name="Galperin M.Y."/>
            <person name="Jogler C."/>
        </authorList>
    </citation>
    <scope>NUCLEOTIDE SEQUENCE [LARGE SCALE GENOMIC DNA]</scope>
    <source>
        <strain evidence="2 3">Pan241w</strain>
    </source>
</reference>
<proteinExistence type="predicted"/>
<dbReference type="Pfam" id="PF24819">
    <property type="entry name" value="DUF7710"/>
    <property type="match status" value="1"/>
</dbReference>
<dbReference type="InterPro" id="IPR056127">
    <property type="entry name" value="DUF7710"/>
</dbReference>
<feature type="domain" description="DUF7710" evidence="1">
    <location>
        <begin position="33"/>
        <end position="117"/>
    </location>
</feature>
<keyword evidence="3" id="KW-1185">Reference proteome</keyword>
<evidence type="ECO:0000259" key="1">
    <source>
        <dbReference type="Pfam" id="PF24819"/>
    </source>
</evidence>
<dbReference type="KEGG" id="gaz:Pan241w_48810"/>
<evidence type="ECO:0000313" key="2">
    <source>
        <dbReference type="EMBL" id="QDT44765.1"/>
    </source>
</evidence>
<name>A0A517RLM1_9PLAN</name>
<evidence type="ECO:0000313" key="3">
    <source>
        <dbReference type="Proteomes" id="UP000317171"/>
    </source>
</evidence>
<dbReference type="EMBL" id="CP036269">
    <property type="protein sequence ID" value="QDT44765.1"/>
    <property type="molecule type" value="Genomic_DNA"/>
</dbReference>
<organism evidence="2 3">
    <name type="scientific">Gimesia alba</name>
    <dbReference type="NCBI Taxonomy" id="2527973"/>
    <lineage>
        <taxon>Bacteria</taxon>
        <taxon>Pseudomonadati</taxon>
        <taxon>Planctomycetota</taxon>
        <taxon>Planctomycetia</taxon>
        <taxon>Planctomycetales</taxon>
        <taxon>Planctomycetaceae</taxon>
        <taxon>Gimesia</taxon>
    </lineage>
</organism>
<sequence length="121" mass="13725">MSLAYFNKIKISSVSVQNERKSSILLQEEKHTMWVFHGASAQFAIGVFSSREKAETWINRHQLIGVLTRYPVDTGVYDWAIETGMFSPQKEYQTGAKFIGRFTSASQEHFHYESGIEEGGG</sequence>
<dbReference type="AlphaFoldDB" id="A0A517RLM1"/>
<protein>
    <recommendedName>
        <fullName evidence="1">DUF7710 domain-containing protein</fullName>
    </recommendedName>
</protein>
<dbReference type="Proteomes" id="UP000317171">
    <property type="component" value="Chromosome"/>
</dbReference>